<accession>A0ACB5TE84</accession>
<sequence length="446" mass="51181">MSGKFHCDVCSSDCTRRVRVRCAICQDYDLCVPCFSKGESSGKHKPWHDYKVIEQHAYPIFAADWGADEELLLIEGCQTLGLGNWQDISDHIGGRSKDEVGKHYEDIYLNSEYYPVPDLNKTFEDVATTDFLNQRKERIEMRKKLPLPPPKKVLTSGPLCGEIQKFMPGRLEFEEEAEEEAEKVVQDMVFDADDSPQDVELKLTILDIYNSKLTLRAERKRLLLEDGFIDYKANISIDKKRSKDEKELFNKLKIFSRIMSKKDWEEFSKDMLAEVRCRAKIQLYQDWRRNGITSVEMGLKFEKDKVTRQAMIQRQSTVVAGSSRHTSNSLSSGVPLGRSGRHHYSYSPAPEGPSAPAKRTTKAPAPLDISHAADYDLLSDEEKILCSTLRMLPKPYLAIKETLFKELLRTGGLLKKKTARDLLKIDVNKTSKIYEFFIQQKWCNIS</sequence>
<dbReference type="EMBL" id="BSXV01000004">
    <property type="protein sequence ID" value="GME86805.1"/>
    <property type="molecule type" value="Genomic_DNA"/>
</dbReference>
<comment type="caution">
    <text evidence="1">The sequence shown here is derived from an EMBL/GenBank/DDBJ whole genome shotgun (WGS) entry which is preliminary data.</text>
</comment>
<organism evidence="1 2">
    <name type="scientific">Candida boidinii</name>
    <name type="common">Yeast</name>
    <dbReference type="NCBI Taxonomy" id="5477"/>
    <lineage>
        <taxon>Eukaryota</taxon>
        <taxon>Fungi</taxon>
        <taxon>Dikarya</taxon>
        <taxon>Ascomycota</taxon>
        <taxon>Saccharomycotina</taxon>
        <taxon>Pichiomycetes</taxon>
        <taxon>Pichiales</taxon>
        <taxon>Pichiaceae</taxon>
        <taxon>Ogataea</taxon>
        <taxon>Ogataea/Candida clade</taxon>
    </lineage>
</organism>
<proteinExistence type="predicted"/>
<keyword evidence="2" id="KW-1185">Reference proteome</keyword>
<dbReference type="Proteomes" id="UP001165101">
    <property type="component" value="Unassembled WGS sequence"/>
</dbReference>
<name>A0ACB5TE84_CANBO</name>
<protein>
    <submittedName>
        <fullName evidence="1">Unnamed protein product</fullName>
    </submittedName>
</protein>
<reference evidence="1" key="1">
    <citation type="submission" date="2023-04" db="EMBL/GenBank/DDBJ databases">
        <title>Candida boidinii NBRC 1967.</title>
        <authorList>
            <person name="Ichikawa N."/>
            <person name="Sato H."/>
            <person name="Tonouchi N."/>
        </authorList>
    </citation>
    <scope>NUCLEOTIDE SEQUENCE</scope>
    <source>
        <strain evidence="1">NBRC 1967</strain>
    </source>
</reference>
<evidence type="ECO:0000313" key="1">
    <source>
        <dbReference type="EMBL" id="GME86805.1"/>
    </source>
</evidence>
<evidence type="ECO:0000313" key="2">
    <source>
        <dbReference type="Proteomes" id="UP001165101"/>
    </source>
</evidence>
<gene>
    <name evidence="1" type="ORF">Cboi01_000001500</name>
</gene>